<dbReference type="InterPro" id="IPR001251">
    <property type="entry name" value="CRAL-TRIO_dom"/>
</dbReference>
<reference evidence="2" key="1">
    <citation type="journal article" date="2020" name="J. Eukaryot. Microbiol.">
        <title>De novo Sequencing, Assembly and Annotation of the Transcriptome for the Free-Living Testate Amoeba Arcella intermedia.</title>
        <authorList>
            <person name="Ribeiro G.M."/>
            <person name="Porfirio-Sousa A.L."/>
            <person name="Maurer-Alcala X.X."/>
            <person name="Katz L.A."/>
            <person name="Lahr D.J.G."/>
        </authorList>
    </citation>
    <scope>NUCLEOTIDE SEQUENCE</scope>
</reference>
<dbReference type="PRINTS" id="PR00180">
    <property type="entry name" value="CRETINALDHBP"/>
</dbReference>
<dbReference type="EMBL" id="GIBP01006343">
    <property type="protein sequence ID" value="NDV35312.1"/>
    <property type="molecule type" value="Transcribed_RNA"/>
</dbReference>
<dbReference type="InterPro" id="IPR011074">
    <property type="entry name" value="CRAL/TRIO_N_dom"/>
</dbReference>
<dbReference type="AlphaFoldDB" id="A0A6B2LE39"/>
<evidence type="ECO:0000259" key="1">
    <source>
        <dbReference type="PROSITE" id="PS50191"/>
    </source>
</evidence>
<dbReference type="InterPro" id="IPR036865">
    <property type="entry name" value="CRAL-TRIO_dom_sf"/>
</dbReference>
<sequence length="258" mass="30064">MLEALRKRVVEGLNDEVDPLPQDAVKVGDDVLHRFLRARQWKLDAAYAQLKKYILWFQKYKNILREKQKKEFFTLTPHIFYGFSKVGEPIFWGLSGRTNVTKVLQHVSYEAVLHRHIYSVEKQLVRMKQKTKELGKLVETQIMILDLTGLTFQMDARGSTLFKDTIQIDQDFYPEILGHLFIINAPWIFKGMWALISPWIDPVTSKKIHILGGDYLNTLLKYIDLDQIPKEYGGTADVAVGTWDDNDLDFLVKDIYEN</sequence>
<proteinExistence type="predicted"/>
<name>A0A6B2LE39_9EUKA</name>
<evidence type="ECO:0000313" key="2">
    <source>
        <dbReference type="EMBL" id="NDV35312.1"/>
    </source>
</evidence>
<dbReference type="SMART" id="SM01100">
    <property type="entry name" value="CRAL_TRIO_N"/>
    <property type="match status" value="1"/>
</dbReference>
<dbReference type="SMART" id="SM00516">
    <property type="entry name" value="SEC14"/>
    <property type="match status" value="1"/>
</dbReference>
<dbReference type="SUPFAM" id="SSF46938">
    <property type="entry name" value="CRAL/TRIO N-terminal domain"/>
    <property type="match status" value="1"/>
</dbReference>
<dbReference type="CDD" id="cd00170">
    <property type="entry name" value="SEC14"/>
    <property type="match status" value="1"/>
</dbReference>
<dbReference type="InterPro" id="IPR036273">
    <property type="entry name" value="CRAL/TRIO_N_dom_sf"/>
</dbReference>
<dbReference type="Pfam" id="PF00650">
    <property type="entry name" value="CRAL_TRIO"/>
    <property type="match status" value="1"/>
</dbReference>
<dbReference type="Pfam" id="PF03765">
    <property type="entry name" value="CRAL_TRIO_N"/>
    <property type="match status" value="1"/>
</dbReference>
<dbReference type="InterPro" id="IPR051026">
    <property type="entry name" value="PI/PC_transfer"/>
</dbReference>
<feature type="domain" description="CRAL-TRIO" evidence="1">
    <location>
        <begin position="68"/>
        <end position="240"/>
    </location>
</feature>
<dbReference type="PROSITE" id="PS50191">
    <property type="entry name" value="CRAL_TRIO"/>
    <property type="match status" value="1"/>
</dbReference>
<dbReference type="Gene3D" id="3.40.525.10">
    <property type="entry name" value="CRAL-TRIO lipid binding domain"/>
    <property type="match status" value="1"/>
</dbReference>
<dbReference type="PANTHER" id="PTHR45657">
    <property type="entry name" value="CRAL-TRIO DOMAIN-CONTAINING PROTEIN YKL091C-RELATED"/>
    <property type="match status" value="1"/>
</dbReference>
<dbReference type="PANTHER" id="PTHR45657:SF1">
    <property type="entry name" value="CRAL-TRIO DOMAIN-CONTAINING PROTEIN YKL091C-RELATED"/>
    <property type="match status" value="1"/>
</dbReference>
<protein>
    <recommendedName>
        <fullName evidence="1">CRAL-TRIO domain-containing protein</fullName>
    </recommendedName>
</protein>
<accession>A0A6B2LE39</accession>
<organism evidence="2">
    <name type="scientific">Arcella intermedia</name>
    <dbReference type="NCBI Taxonomy" id="1963864"/>
    <lineage>
        <taxon>Eukaryota</taxon>
        <taxon>Amoebozoa</taxon>
        <taxon>Tubulinea</taxon>
        <taxon>Elardia</taxon>
        <taxon>Arcellinida</taxon>
        <taxon>Sphaerothecina</taxon>
        <taxon>Arcellidae</taxon>
        <taxon>Arcella</taxon>
    </lineage>
</organism>
<dbReference type="SUPFAM" id="SSF52087">
    <property type="entry name" value="CRAL/TRIO domain"/>
    <property type="match status" value="1"/>
</dbReference>